<dbReference type="SUPFAM" id="SSF81321">
    <property type="entry name" value="Family A G protein-coupled receptor-like"/>
    <property type="match status" value="1"/>
</dbReference>
<sequence length="949" mass="105948">MASDVSPPCEEEEKVRRRRKSREVRKKKVQAEDIEELTSAGHRALQEGRSRDAVSCFNTALQAAQQLEDRRVLRACSFNLGAAYVEAGQPKKGLDILHQAQPGPKADCLPDLQFNLGLAHNALGQSREAATYFLQAAQLYRSQGDGKNEGDACVELSRCYSQTRDWSQAVHGCLRAAESYKLVAMLDSAAAALKKAGSHMIQSDQFSQDDIIRVLTECLSLTDNVTDPRILGELYLSVGVSYCRIRCFQEAVQCFHQALGPAAQQPPLLAKVLHNLGAALNSEGWFSPAVPYHRLAAGLYGSLGCRGDQAQCFSNLGIACSQLGDDEEAAESFILALQGFRDTENYLAEVQLCESLAECYLRQRKKQKAVQLYKQALSALTNCQESSGGLRDRLVDRLTAVLQDHFTQRPHPLRPNPCQPPVRRKNDVTRSPGQMSNQILDHHRGEGPNRGTTGRQDTAGGSGSAPDYMSVVPGPHSSEQKEPPQDGELWSERENPPTYSETSLVQETQAPPSLPGDTTEATPLLDSWRSRVLQGSLRIFVNSEDLWGSLWISEDLCWILGREHEDHPELLIRMSGNWSFLRLSTLTPPTSAITPPNSNTSQYPPFSDWEAPSFTRAAQFRVGATFVLFLFAASSNLALLVSVWCGRGRRLASHLRPLMLSLASADLMMTFVVMPLDAVWNITVQWYGGDALCKLLCFLKLFAMYAATFILVVISLDRQHAILHPLDALSAHCRNRRMLLMAWSLSLLLASPQLLIFRAVQVEGVNFTQCATHGSFSHRWQETMFNMFHFTTLYILPLLVMSCCYSRILLHIHLQHLRDRAGESYLRRSGTDIIPKARMKTLKMTVVIVLSFVVCWTPYYLLGIWYWFHPDMLQVTPECVHHALFLFGNLNTCCDPVIYGFYTPSFRADLAACCRRTRIDTPPRSPDHLSARPHSKGSEPPTNQQPAVD</sequence>
<dbReference type="Pfam" id="PF13424">
    <property type="entry name" value="TPR_12"/>
    <property type="match status" value="1"/>
</dbReference>
<feature type="compositionally biased region" description="Polar residues" evidence="12">
    <location>
        <begin position="429"/>
        <end position="439"/>
    </location>
</feature>
<feature type="transmembrane region" description="Helical" evidence="13">
    <location>
        <begin position="698"/>
        <end position="717"/>
    </location>
</feature>
<name>A0AAV1FIS6_XYRNO</name>
<feature type="transmembrane region" description="Helical" evidence="13">
    <location>
        <begin position="738"/>
        <end position="757"/>
    </location>
</feature>
<feature type="compositionally biased region" description="Polar residues" evidence="12">
    <location>
        <begin position="497"/>
        <end position="511"/>
    </location>
</feature>
<dbReference type="EMBL" id="OY660871">
    <property type="protein sequence ID" value="CAJ1061311.1"/>
    <property type="molecule type" value="Genomic_DNA"/>
</dbReference>
<dbReference type="GO" id="GO:0004930">
    <property type="term" value="F:G protein-coupled receptor activity"/>
    <property type="evidence" value="ECO:0007669"/>
    <property type="project" value="UniProtKB-KW"/>
</dbReference>
<proteinExistence type="predicted"/>
<feature type="region of interest" description="Disordered" evidence="12">
    <location>
        <begin position="405"/>
        <end position="518"/>
    </location>
</feature>
<feature type="transmembrane region" description="Helical" evidence="13">
    <location>
        <begin position="846"/>
        <end position="868"/>
    </location>
</feature>
<evidence type="ECO:0000256" key="3">
    <source>
        <dbReference type="ARBA" id="ARBA00022553"/>
    </source>
</evidence>
<dbReference type="InterPro" id="IPR024812">
    <property type="entry name" value="TPR_24"/>
</dbReference>
<keyword evidence="5 13" id="KW-1133">Transmembrane helix</keyword>
<dbReference type="CDD" id="cd15383">
    <property type="entry name" value="7tmA_GnRHR_vertebrate"/>
    <property type="match status" value="1"/>
</dbReference>
<dbReference type="Pfam" id="PF00001">
    <property type="entry name" value="7tm_1"/>
    <property type="match status" value="1"/>
</dbReference>
<dbReference type="GO" id="GO:0005886">
    <property type="term" value="C:plasma membrane"/>
    <property type="evidence" value="ECO:0007669"/>
    <property type="project" value="UniProtKB-SubCell"/>
</dbReference>
<organism evidence="15 16">
    <name type="scientific">Xyrichtys novacula</name>
    <name type="common">Pearly razorfish</name>
    <name type="synonym">Hemipteronotus novacula</name>
    <dbReference type="NCBI Taxonomy" id="13765"/>
    <lineage>
        <taxon>Eukaryota</taxon>
        <taxon>Metazoa</taxon>
        <taxon>Chordata</taxon>
        <taxon>Craniata</taxon>
        <taxon>Vertebrata</taxon>
        <taxon>Euteleostomi</taxon>
        <taxon>Actinopterygii</taxon>
        <taxon>Neopterygii</taxon>
        <taxon>Teleostei</taxon>
        <taxon>Neoteleostei</taxon>
        <taxon>Acanthomorphata</taxon>
        <taxon>Eupercaria</taxon>
        <taxon>Labriformes</taxon>
        <taxon>Labridae</taxon>
        <taxon>Xyrichtys</taxon>
    </lineage>
</organism>
<evidence type="ECO:0000256" key="4">
    <source>
        <dbReference type="ARBA" id="ARBA00022692"/>
    </source>
</evidence>
<dbReference type="PRINTS" id="PR00529">
    <property type="entry name" value="GNADOTRPHINR"/>
</dbReference>
<dbReference type="PANTHER" id="PTHR47050:SF1">
    <property type="entry name" value="TETRATRICOPEPTIDE REPEAT PROTEIN 24-LIKE"/>
    <property type="match status" value="1"/>
</dbReference>
<dbReference type="InterPro" id="IPR000276">
    <property type="entry name" value="GPCR_Rhodpsn"/>
</dbReference>
<dbReference type="Gene3D" id="1.25.40.10">
    <property type="entry name" value="Tetratricopeptide repeat domain"/>
    <property type="match status" value="2"/>
</dbReference>
<feature type="transmembrane region" description="Helical" evidence="13">
    <location>
        <begin position="787"/>
        <end position="810"/>
    </location>
</feature>
<evidence type="ECO:0000256" key="13">
    <source>
        <dbReference type="SAM" id="Phobius"/>
    </source>
</evidence>
<keyword evidence="9" id="KW-0675">Receptor</keyword>
<dbReference type="Pfam" id="PF14938">
    <property type="entry name" value="SNAP"/>
    <property type="match status" value="1"/>
</dbReference>
<dbReference type="AlphaFoldDB" id="A0AAV1FIS6"/>
<accession>A0AAV1FIS6</accession>
<keyword evidence="10" id="KW-0807">Transducer</keyword>
<dbReference type="InterPro" id="IPR019734">
    <property type="entry name" value="TPR_rpt"/>
</dbReference>
<keyword evidence="7 13" id="KW-0472">Membrane</keyword>
<evidence type="ECO:0000259" key="14">
    <source>
        <dbReference type="PROSITE" id="PS50262"/>
    </source>
</evidence>
<dbReference type="InterPro" id="IPR001658">
    <property type="entry name" value="GphnRH_fam_rcpt"/>
</dbReference>
<dbReference type="PANTHER" id="PTHR47050">
    <property type="entry name" value="TETRATRICOPEPTIDE REPEAT PROTEIN 24"/>
    <property type="match status" value="1"/>
</dbReference>
<feature type="domain" description="G-protein coupled receptors family 1 profile" evidence="14">
    <location>
        <begin position="623"/>
        <end position="899"/>
    </location>
</feature>
<evidence type="ECO:0000256" key="2">
    <source>
        <dbReference type="ARBA" id="ARBA00022475"/>
    </source>
</evidence>
<feature type="region of interest" description="Disordered" evidence="12">
    <location>
        <begin position="922"/>
        <end position="949"/>
    </location>
</feature>
<evidence type="ECO:0000313" key="15">
    <source>
        <dbReference type="EMBL" id="CAJ1061311.1"/>
    </source>
</evidence>
<dbReference type="SMART" id="SM00028">
    <property type="entry name" value="TPR"/>
    <property type="match status" value="6"/>
</dbReference>
<dbReference type="InterPro" id="IPR017452">
    <property type="entry name" value="GPCR_Rhodpsn_7TM"/>
</dbReference>
<keyword evidence="2" id="KW-1003">Cell membrane</keyword>
<evidence type="ECO:0000256" key="6">
    <source>
        <dbReference type="ARBA" id="ARBA00023040"/>
    </source>
</evidence>
<comment type="subcellular location">
    <subcellularLocation>
        <location evidence="1">Cell membrane</location>
        <topology evidence="1">Multi-pass membrane protein</topology>
    </subcellularLocation>
</comment>
<keyword evidence="8" id="KW-1015">Disulfide bond</keyword>
<gene>
    <name evidence="15" type="ORF">XNOV1_A000420</name>
</gene>
<evidence type="ECO:0000256" key="1">
    <source>
        <dbReference type="ARBA" id="ARBA00004651"/>
    </source>
</evidence>
<dbReference type="InterPro" id="IPR011990">
    <property type="entry name" value="TPR-like_helical_dom_sf"/>
</dbReference>
<feature type="compositionally biased region" description="Basic and acidic residues" evidence="12">
    <location>
        <begin position="478"/>
        <end position="495"/>
    </location>
</feature>
<dbReference type="GO" id="GO:0016500">
    <property type="term" value="F:protein-hormone receptor activity"/>
    <property type="evidence" value="ECO:0007669"/>
    <property type="project" value="InterPro"/>
</dbReference>
<feature type="transmembrane region" description="Helical" evidence="13">
    <location>
        <begin position="622"/>
        <end position="646"/>
    </location>
</feature>
<keyword evidence="4 13" id="KW-0812">Transmembrane</keyword>
<evidence type="ECO:0000256" key="9">
    <source>
        <dbReference type="ARBA" id="ARBA00023170"/>
    </source>
</evidence>
<evidence type="ECO:0000256" key="12">
    <source>
        <dbReference type="SAM" id="MobiDB-lite"/>
    </source>
</evidence>
<evidence type="ECO:0000256" key="11">
    <source>
        <dbReference type="ARBA" id="ARBA00082552"/>
    </source>
</evidence>
<feature type="compositionally biased region" description="Basic residues" evidence="12">
    <location>
        <begin position="16"/>
        <end position="28"/>
    </location>
</feature>
<protein>
    <recommendedName>
        <fullName evidence="11">Type II GnRH receptor</fullName>
    </recommendedName>
</protein>
<dbReference type="SUPFAM" id="SSF48452">
    <property type="entry name" value="TPR-like"/>
    <property type="match status" value="2"/>
</dbReference>
<keyword evidence="16" id="KW-1185">Reference proteome</keyword>
<dbReference type="Proteomes" id="UP001178508">
    <property type="component" value="Chromosome 8"/>
</dbReference>
<keyword evidence="6" id="KW-0297">G-protein coupled receptor</keyword>
<dbReference type="PRINTS" id="PR00237">
    <property type="entry name" value="GPCRRHODOPSN"/>
</dbReference>
<evidence type="ECO:0000256" key="7">
    <source>
        <dbReference type="ARBA" id="ARBA00023136"/>
    </source>
</evidence>
<evidence type="ECO:0000313" key="16">
    <source>
        <dbReference type="Proteomes" id="UP001178508"/>
    </source>
</evidence>
<evidence type="ECO:0000256" key="8">
    <source>
        <dbReference type="ARBA" id="ARBA00023157"/>
    </source>
</evidence>
<feature type="transmembrane region" description="Helical" evidence="13">
    <location>
        <begin position="658"/>
        <end position="678"/>
    </location>
</feature>
<dbReference type="FunFam" id="1.20.1070.10:FF:000199">
    <property type="entry name" value="Gonadotropin-releasing hormone II receptor"/>
    <property type="match status" value="1"/>
</dbReference>
<evidence type="ECO:0000256" key="5">
    <source>
        <dbReference type="ARBA" id="ARBA00022989"/>
    </source>
</evidence>
<keyword evidence="3" id="KW-0597">Phosphoprotein</keyword>
<evidence type="ECO:0000256" key="10">
    <source>
        <dbReference type="ARBA" id="ARBA00023224"/>
    </source>
</evidence>
<feature type="compositionally biased region" description="Polar residues" evidence="12">
    <location>
        <begin position="940"/>
        <end position="949"/>
    </location>
</feature>
<feature type="region of interest" description="Disordered" evidence="12">
    <location>
        <begin position="1"/>
        <end position="28"/>
    </location>
</feature>
<dbReference type="PROSITE" id="PS50262">
    <property type="entry name" value="G_PROTEIN_RECEP_F1_2"/>
    <property type="match status" value="1"/>
</dbReference>
<dbReference type="Gene3D" id="1.20.1070.10">
    <property type="entry name" value="Rhodopsin 7-helix transmembrane proteins"/>
    <property type="match status" value="1"/>
</dbReference>
<reference evidence="15" key="1">
    <citation type="submission" date="2023-08" db="EMBL/GenBank/DDBJ databases">
        <authorList>
            <person name="Alioto T."/>
            <person name="Alioto T."/>
            <person name="Gomez Garrido J."/>
        </authorList>
    </citation>
    <scope>NUCLEOTIDE SEQUENCE</scope>
</reference>